<evidence type="ECO:0000256" key="8">
    <source>
        <dbReference type="PIRSR" id="PIRSR005539-1"/>
    </source>
</evidence>
<dbReference type="InterPro" id="IPR000073">
    <property type="entry name" value="AB_hydrolase_1"/>
</dbReference>
<comment type="caution">
    <text evidence="10">The sequence shown here is derived from an EMBL/GenBank/DDBJ whole genome shotgun (WGS) entry which is preliminary data.</text>
</comment>
<dbReference type="GO" id="GO:0004177">
    <property type="term" value="F:aminopeptidase activity"/>
    <property type="evidence" value="ECO:0007669"/>
    <property type="project" value="UniProtKB-EC"/>
</dbReference>
<dbReference type="SUPFAM" id="SSF53474">
    <property type="entry name" value="alpha/beta-Hydrolases"/>
    <property type="match status" value="1"/>
</dbReference>
<sequence length="295" mass="33102">MAADRHVREGHVEVRGGRVWYQVVGDGPRIPLVTVHGGPGATHDYLEPLEALADERAVVFYDQLGAGKSDVPEDTSLWTNERLVEELGQVLDALGLSLVHLLGHSWGTIVAAEYALRSPERLAGLVLSDPCLSIPRYAAGTAALRAGLPENVRAVLDRHEAAGSTDSAEYQEASMEFYRRHVCRLDPWPDALMRTFEQLNQTIYEQMQGPSEFRVTGIHRDYDITDRLGRLAGPTLFLCGRYDEARPEETEFYHSLVPGSELVIFERSSHLPHLEESELYRHVLRGFLHRWEAAP</sequence>
<proteinExistence type="inferred from homology"/>
<dbReference type="InterPro" id="IPR029058">
    <property type="entry name" value="AB_hydrolase_fold"/>
</dbReference>
<dbReference type="EC" id="3.4.11.5" evidence="3"/>
<comment type="similarity">
    <text evidence="2 7">Belongs to the peptidase S33 family.</text>
</comment>
<evidence type="ECO:0000313" key="11">
    <source>
        <dbReference type="Proteomes" id="UP000544090"/>
    </source>
</evidence>
<dbReference type="Pfam" id="PF00561">
    <property type="entry name" value="Abhydrolase_1"/>
    <property type="match status" value="1"/>
</dbReference>
<dbReference type="PANTHER" id="PTHR43798:SF33">
    <property type="entry name" value="HYDROLASE, PUTATIVE (AFU_ORTHOLOGUE AFUA_2G14860)-RELATED"/>
    <property type="match status" value="1"/>
</dbReference>
<gene>
    <name evidence="10" type="ORF">HGG74_11710</name>
</gene>
<protein>
    <recommendedName>
        <fullName evidence="4">Proline iminopeptidase</fullName>
        <ecNumber evidence="3">3.4.11.5</ecNumber>
    </recommendedName>
    <alternativeName>
        <fullName evidence="6">Prolyl aminopeptidase</fullName>
    </alternativeName>
</protein>
<accession>A0A7X6HDK9</accession>
<evidence type="ECO:0000256" key="2">
    <source>
        <dbReference type="ARBA" id="ARBA00010088"/>
    </source>
</evidence>
<reference evidence="10 11" key="1">
    <citation type="submission" date="2020-04" db="EMBL/GenBank/DDBJ databases">
        <title>Arthrobacter sp. nov.</title>
        <authorList>
            <person name="Liu S."/>
        </authorList>
    </citation>
    <scope>NUCLEOTIDE SEQUENCE [LARGE SCALE GENOMIC DNA]</scope>
    <source>
        <strain evidence="10 11">E918</strain>
    </source>
</reference>
<dbReference type="InterPro" id="IPR050266">
    <property type="entry name" value="AB_hydrolase_sf"/>
</dbReference>
<organism evidence="10 11">
    <name type="scientific">Arthrobacter mobilis</name>
    <dbReference type="NCBI Taxonomy" id="2724944"/>
    <lineage>
        <taxon>Bacteria</taxon>
        <taxon>Bacillati</taxon>
        <taxon>Actinomycetota</taxon>
        <taxon>Actinomycetes</taxon>
        <taxon>Micrococcales</taxon>
        <taxon>Micrococcaceae</taxon>
        <taxon>Arthrobacter</taxon>
    </lineage>
</organism>
<dbReference type="Proteomes" id="UP000544090">
    <property type="component" value="Unassembled WGS sequence"/>
</dbReference>
<evidence type="ECO:0000256" key="6">
    <source>
        <dbReference type="ARBA" id="ARBA00029605"/>
    </source>
</evidence>
<feature type="active site" description="Nucleophile" evidence="8">
    <location>
        <position position="105"/>
    </location>
</feature>
<feature type="domain" description="AB hydrolase-1" evidence="9">
    <location>
        <begin position="31"/>
        <end position="276"/>
    </location>
</feature>
<keyword evidence="5 7" id="KW-0378">Hydrolase</keyword>
<dbReference type="NCBIfam" id="TIGR01250">
    <property type="entry name" value="pro_imino_pep_2"/>
    <property type="match status" value="1"/>
</dbReference>
<dbReference type="InterPro" id="IPR005945">
    <property type="entry name" value="Pro_imino_pep"/>
</dbReference>
<comment type="catalytic activity">
    <reaction evidence="1">
        <text>Release of N-terminal proline from a peptide.</text>
        <dbReference type="EC" id="3.4.11.5"/>
    </reaction>
</comment>
<dbReference type="RefSeq" id="WP_168486535.1">
    <property type="nucleotide sequence ID" value="NZ_JAAZSQ010000010.1"/>
</dbReference>
<evidence type="ECO:0000256" key="1">
    <source>
        <dbReference type="ARBA" id="ARBA00001585"/>
    </source>
</evidence>
<keyword evidence="11" id="KW-1185">Reference proteome</keyword>
<evidence type="ECO:0000259" key="9">
    <source>
        <dbReference type="Pfam" id="PF00561"/>
    </source>
</evidence>
<evidence type="ECO:0000256" key="7">
    <source>
        <dbReference type="PIRNR" id="PIRNR005539"/>
    </source>
</evidence>
<evidence type="ECO:0000256" key="5">
    <source>
        <dbReference type="ARBA" id="ARBA00022801"/>
    </source>
</evidence>
<dbReference type="AlphaFoldDB" id="A0A7X6HDK9"/>
<dbReference type="InterPro" id="IPR002410">
    <property type="entry name" value="Peptidase_S33"/>
</dbReference>
<evidence type="ECO:0000256" key="4">
    <source>
        <dbReference type="ARBA" id="ARBA00021843"/>
    </source>
</evidence>
<dbReference type="Gene3D" id="3.40.50.1820">
    <property type="entry name" value="alpha/beta hydrolase"/>
    <property type="match status" value="1"/>
</dbReference>
<evidence type="ECO:0000313" key="10">
    <source>
        <dbReference type="EMBL" id="NKX55197.1"/>
    </source>
</evidence>
<name>A0A7X6HDK9_9MICC</name>
<dbReference type="PRINTS" id="PR00111">
    <property type="entry name" value="ABHYDROLASE"/>
</dbReference>
<dbReference type="GO" id="GO:0006508">
    <property type="term" value="P:proteolysis"/>
    <property type="evidence" value="ECO:0007669"/>
    <property type="project" value="InterPro"/>
</dbReference>
<dbReference type="PRINTS" id="PR00793">
    <property type="entry name" value="PROAMNOPTASE"/>
</dbReference>
<dbReference type="PIRSF" id="PIRSF005539">
    <property type="entry name" value="Pept_S33_TRI_F1"/>
    <property type="match status" value="1"/>
</dbReference>
<feature type="active site" evidence="8">
    <location>
        <position position="243"/>
    </location>
</feature>
<dbReference type="PANTHER" id="PTHR43798">
    <property type="entry name" value="MONOACYLGLYCEROL LIPASE"/>
    <property type="match status" value="1"/>
</dbReference>
<dbReference type="EMBL" id="JAAZSQ010000010">
    <property type="protein sequence ID" value="NKX55197.1"/>
    <property type="molecule type" value="Genomic_DNA"/>
</dbReference>
<feature type="active site" description="Proton donor" evidence="8">
    <location>
        <position position="270"/>
    </location>
</feature>
<dbReference type="GO" id="GO:0016020">
    <property type="term" value="C:membrane"/>
    <property type="evidence" value="ECO:0007669"/>
    <property type="project" value="TreeGrafter"/>
</dbReference>
<evidence type="ECO:0000256" key="3">
    <source>
        <dbReference type="ARBA" id="ARBA00012568"/>
    </source>
</evidence>